<keyword evidence="2" id="KW-0378">Hydrolase</keyword>
<dbReference type="GO" id="GO:0005975">
    <property type="term" value="P:carbohydrate metabolic process"/>
    <property type="evidence" value="ECO:0007669"/>
    <property type="project" value="InterPro"/>
</dbReference>
<reference evidence="3" key="1">
    <citation type="submission" date="2016-10" db="EMBL/GenBank/DDBJ databases">
        <authorList>
            <person name="Varghese N."/>
            <person name="Submissions S."/>
        </authorList>
    </citation>
    <scope>NUCLEOTIDE SEQUENCE [LARGE SCALE GENOMIC DNA]</scope>
    <source>
        <strain evidence="3">DSM 45421</strain>
    </source>
</reference>
<dbReference type="PROSITE" id="PS51762">
    <property type="entry name" value="GH16_2"/>
    <property type="match status" value="1"/>
</dbReference>
<dbReference type="SUPFAM" id="SSF49899">
    <property type="entry name" value="Concanavalin A-like lectins/glucanases"/>
    <property type="match status" value="1"/>
</dbReference>
<proteinExistence type="predicted"/>
<dbReference type="GO" id="GO:0004553">
    <property type="term" value="F:hydrolase activity, hydrolyzing O-glycosyl compounds"/>
    <property type="evidence" value="ECO:0007669"/>
    <property type="project" value="InterPro"/>
</dbReference>
<dbReference type="Proteomes" id="UP000199416">
    <property type="component" value="Unassembled WGS sequence"/>
</dbReference>
<sequence>MTAPPDDLDGACDRNSGGAFLDDFDGDDLDRDVWVPHYLPQWSSRAATAACYEVRDSCLRLSLPDEVPLWCPGDHPPLRVSGIQSGVFSGPVGSTVGQQPVRPGAVVREEQPAHWGWTPRYGRLELRARATVTPRSMVAWWLVGLEDVPERSGELCVVEVFGDAVDPVGGAAVGAGTHPFRDPRLPEDFAAPRPGIDVADWHDYAVDWRPDGATFTVDGRVLREVAVTPDYPLQAMLAVFDFPEKAVPGEPYVVPELVVDRISGNPGDSGTARG</sequence>
<dbReference type="Pfam" id="PF00722">
    <property type="entry name" value="Glyco_hydro_16"/>
    <property type="match status" value="1"/>
</dbReference>
<dbReference type="STRING" id="1190417.SAMN05660690_1810"/>
<name>A0A1G6MDX6_9ACTN</name>
<dbReference type="EMBL" id="FMZF01000002">
    <property type="protein sequence ID" value="SDC53690.1"/>
    <property type="molecule type" value="Genomic_DNA"/>
</dbReference>
<keyword evidence="3" id="KW-1185">Reference proteome</keyword>
<dbReference type="CDD" id="cd00413">
    <property type="entry name" value="Glyco_hydrolase_16"/>
    <property type="match status" value="1"/>
</dbReference>
<dbReference type="Gene3D" id="2.60.120.200">
    <property type="match status" value="1"/>
</dbReference>
<evidence type="ECO:0000259" key="1">
    <source>
        <dbReference type="PROSITE" id="PS51762"/>
    </source>
</evidence>
<dbReference type="RefSeq" id="WP_091365240.1">
    <property type="nucleotide sequence ID" value="NZ_FMZF01000002.1"/>
</dbReference>
<dbReference type="InterPro" id="IPR000757">
    <property type="entry name" value="Beta-glucanase-like"/>
</dbReference>
<evidence type="ECO:0000313" key="2">
    <source>
        <dbReference type="EMBL" id="SDC53690.1"/>
    </source>
</evidence>
<evidence type="ECO:0000313" key="3">
    <source>
        <dbReference type="Proteomes" id="UP000199416"/>
    </source>
</evidence>
<dbReference type="OrthoDB" id="9809583at2"/>
<gene>
    <name evidence="2" type="ORF">SAMN05660690_1810</name>
</gene>
<dbReference type="InterPro" id="IPR013320">
    <property type="entry name" value="ConA-like_dom_sf"/>
</dbReference>
<feature type="domain" description="GH16" evidence="1">
    <location>
        <begin position="6"/>
        <end position="270"/>
    </location>
</feature>
<dbReference type="AlphaFoldDB" id="A0A1G6MDX6"/>
<accession>A0A1G6MDX6</accession>
<protein>
    <submittedName>
        <fullName evidence="2">Glycosyl hydrolases family 16</fullName>
    </submittedName>
</protein>
<organism evidence="2 3">
    <name type="scientific">Geodermatophilus telluris</name>
    <dbReference type="NCBI Taxonomy" id="1190417"/>
    <lineage>
        <taxon>Bacteria</taxon>
        <taxon>Bacillati</taxon>
        <taxon>Actinomycetota</taxon>
        <taxon>Actinomycetes</taxon>
        <taxon>Geodermatophilales</taxon>
        <taxon>Geodermatophilaceae</taxon>
        <taxon>Geodermatophilus</taxon>
    </lineage>
</organism>